<evidence type="ECO:0000256" key="6">
    <source>
        <dbReference type="ARBA" id="ARBA00023136"/>
    </source>
</evidence>
<dbReference type="InterPro" id="IPR058533">
    <property type="entry name" value="Cation_efflux_TM"/>
</dbReference>
<reference evidence="10 11" key="1">
    <citation type="submission" date="2011-11" db="EMBL/GenBank/DDBJ databases">
        <title>Whole genome shotgun sequence of Gordonia araii NBRC 100433.</title>
        <authorList>
            <person name="Yoshida Y."/>
            <person name="Hosoyama A."/>
            <person name="Tsuchikane K."/>
            <person name="Katsumata H."/>
            <person name="Yamazaki S."/>
            <person name="Fujita N."/>
        </authorList>
    </citation>
    <scope>NUCLEOTIDE SEQUENCE [LARGE SCALE GENOMIC DNA]</scope>
    <source>
        <strain evidence="10 11">NBRC 100433</strain>
    </source>
</reference>
<feature type="domain" description="Cation efflux protein transmembrane" evidence="8">
    <location>
        <begin position="2"/>
        <end position="160"/>
    </location>
</feature>
<dbReference type="Gene3D" id="1.20.1510.10">
    <property type="entry name" value="Cation efflux protein transmembrane domain"/>
    <property type="match status" value="1"/>
</dbReference>
<evidence type="ECO:0000313" key="10">
    <source>
        <dbReference type="EMBL" id="GAB08635.1"/>
    </source>
</evidence>
<dbReference type="SUPFAM" id="SSF161111">
    <property type="entry name" value="Cation efflux protein transmembrane domain-like"/>
    <property type="match status" value="1"/>
</dbReference>
<accession>G7GYG0</accession>
<proteinExistence type="inferred from homology"/>
<feature type="domain" description="Cation efflux protein cytoplasmic" evidence="9">
    <location>
        <begin position="192"/>
        <end position="249"/>
    </location>
</feature>
<dbReference type="PANTHER" id="PTHR43840:SF15">
    <property type="entry name" value="MITOCHONDRIAL METAL TRANSPORTER 1-RELATED"/>
    <property type="match status" value="1"/>
</dbReference>
<evidence type="ECO:0000259" key="9">
    <source>
        <dbReference type="Pfam" id="PF16916"/>
    </source>
</evidence>
<dbReference type="InterPro" id="IPR002524">
    <property type="entry name" value="Cation_efflux"/>
</dbReference>
<dbReference type="SUPFAM" id="SSF160240">
    <property type="entry name" value="Cation efflux protein cytoplasmic domain-like"/>
    <property type="match status" value="1"/>
</dbReference>
<dbReference type="Proteomes" id="UP000035088">
    <property type="component" value="Unassembled WGS sequence"/>
</dbReference>
<gene>
    <name evidence="10" type="ORF">GOARA_013_00790</name>
</gene>
<keyword evidence="11" id="KW-1185">Reference proteome</keyword>
<dbReference type="GO" id="GO:0005886">
    <property type="term" value="C:plasma membrane"/>
    <property type="evidence" value="ECO:0007669"/>
    <property type="project" value="TreeGrafter"/>
</dbReference>
<evidence type="ECO:0000256" key="1">
    <source>
        <dbReference type="ARBA" id="ARBA00004141"/>
    </source>
</evidence>
<dbReference type="PANTHER" id="PTHR43840">
    <property type="entry name" value="MITOCHONDRIAL METAL TRANSPORTER 1-RELATED"/>
    <property type="match status" value="1"/>
</dbReference>
<keyword evidence="3" id="KW-0813">Transport</keyword>
<feature type="transmembrane region" description="Helical" evidence="7">
    <location>
        <begin position="33"/>
        <end position="55"/>
    </location>
</feature>
<keyword evidence="4 7" id="KW-0812">Transmembrane</keyword>
<feature type="transmembrane region" description="Helical" evidence="7">
    <location>
        <begin position="135"/>
        <end position="152"/>
    </location>
</feature>
<evidence type="ECO:0000256" key="4">
    <source>
        <dbReference type="ARBA" id="ARBA00022692"/>
    </source>
</evidence>
<dbReference type="STRING" id="1073574.GOARA_013_00790"/>
<dbReference type="GO" id="GO:0015086">
    <property type="term" value="F:cadmium ion transmembrane transporter activity"/>
    <property type="evidence" value="ECO:0007669"/>
    <property type="project" value="TreeGrafter"/>
</dbReference>
<dbReference type="GO" id="GO:0015341">
    <property type="term" value="F:zinc efflux antiporter activity"/>
    <property type="evidence" value="ECO:0007669"/>
    <property type="project" value="TreeGrafter"/>
</dbReference>
<dbReference type="InterPro" id="IPR050291">
    <property type="entry name" value="CDF_Transporter"/>
</dbReference>
<feature type="transmembrane region" description="Helical" evidence="7">
    <location>
        <begin position="111"/>
        <end position="128"/>
    </location>
</feature>
<keyword evidence="6 7" id="KW-0472">Membrane</keyword>
<comment type="caution">
    <text evidence="10">The sequence shown here is derived from an EMBL/GenBank/DDBJ whole genome shotgun (WGS) entry which is preliminary data.</text>
</comment>
<organism evidence="10 11">
    <name type="scientific">Gordonia araii NBRC 100433</name>
    <dbReference type="NCBI Taxonomy" id="1073574"/>
    <lineage>
        <taxon>Bacteria</taxon>
        <taxon>Bacillati</taxon>
        <taxon>Actinomycetota</taxon>
        <taxon>Actinomycetes</taxon>
        <taxon>Mycobacteriales</taxon>
        <taxon>Gordoniaceae</taxon>
        <taxon>Gordonia</taxon>
    </lineage>
</organism>
<dbReference type="EMBL" id="BAEE01000013">
    <property type="protein sequence ID" value="GAB08635.1"/>
    <property type="molecule type" value="Genomic_DNA"/>
</dbReference>
<comment type="similarity">
    <text evidence="2">Belongs to the cation diffusion facilitator (CDF) transporter (TC 2.A.4) family.</text>
</comment>
<dbReference type="GO" id="GO:0015093">
    <property type="term" value="F:ferrous iron transmembrane transporter activity"/>
    <property type="evidence" value="ECO:0007669"/>
    <property type="project" value="TreeGrafter"/>
</dbReference>
<dbReference type="Gene3D" id="3.30.70.1350">
    <property type="entry name" value="Cation efflux protein, cytoplasmic domain"/>
    <property type="match status" value="1"/>
</dbReference>
<dbReference type="AlphaFoldDB" id="G7GYG0"/>
<dbReference type="InterPro" id="IPR027469">
    <property type="entry name" value="Cation_efflux_TMD_sf"/>
</dbReference>
<comment type="subcellular location">
    <subcellularLocation>
        <location evidence="1">Membrane</location>
        <topology evidence="1">Multi-pass membrane protein</topology>
    </subcellularLocation>
</comment>
<evidence type="ECO:0000256" key="5">
    <source>
        <dbReference type="ARBA" id="ARBA00022989"/>
    </source>
</evidence>
<dbReference type="InterPro" id="IPR027470">
    <property type="entry name" value="Cation_efflux_CTD"/>
</dbReference>
<dbReference type="NCBIfam" id="TIGR01297">
    <property type="entry name" value="CDF"/>
    <property type="match status" value="1"/>
</dbReference>
<dbReference type="Pfam" id="PF16916">
    <property type="entry name" value="ZT_dimer"/>
    <property type="match status" value="1"/>
</dbReference>
<evidence type="ECO:0000259" key="8">
    <source>
        <dbReference type="Pfam" id="PF01545"/>
    </source>
</evidence>
<feature type="transmembrane region" description="Helical" evidence="7">
    <location>
        <begin position="67"/>
        <end position="91"/>
    </location>
</feature>
<evidence type="ECO:0000256" key="3">
    <source>
        <dbReference type="ARBA" id="ARBA00022448"/>
    </source>
</evidence>
<name>G7GYG0_9ACTN</name>
<evidence type="ECO:0000256" key="2">
    <source>
        <dbReference type="ARBA" id="ARBA00008114"/>
    </source>
</evidence>
<evidence type="ECO:0000256" key="7">
    <source>
        <dbReference type="SAM" id="Phobius"/>
    </source>
</evidence>
<evidence type="ECO:0000313" key="11">
    <source>
        <dbReference type="Proteomes" id="UP000035088"/>
    </source>
</evidence>
<dbReference type="Pfam" id="PF01545">
    <property type="entry name" value="Cation_efflux"/>
    <property type="match status" value="1"/>
</dbReference>
<protein>
    <submittedName>
        <fullName evidence="10">Cation efflux protein</fullName>
    </submittedName>
</protein>
<keyword evidence="5 7" id="KW-1133">Transmembrane helix</keyword>
<dbReference type="InterPro" id="IPR036837">
    <property type="entry name" value="Cation_efflux_CTD_sf"/>
</dbReference>
<sequence length="261" mass="28167">MNLVAAVVALIVLGIAAKPADDSHNFGHAKAEYFSAGVEGAMIVVAAAVIIYSAVERLLNPRPLESLGIGIGISIAAAVINGIVALVLIRAGRRYRSITLTADGRHLMTDLVTTAGVVVGVVVVALTGWDRLDPIIAIAVAINILFVGYRLIAESTSGLMDAALPDKEVAAIDEVLDEFRTRARSGGDGEPVEFHDIRTRTGGHQRFLQMHMLVPGEWSVQRGHDLVEEVEERLRAAVEDLVVTVHLEPVEDPRSYESWRR</sequence>
<dbReference type="GO" id="GO:0006882">
    <property type="term" value="P:intracellular zinc ion homeostasis"/>
    <property type="evidence" value="ECO:0007669"/>
    <property type="project" value="TreeGrafter"/>
</dbReference>